<organism evidence="2 3">
    <name type="scientific">Puccinia graminis f. sp. tritici</name>
    <dbReference type="NCBI Taxonomy" id="56615"/>
    <lineage>
        <taxon>Eukaryota</taxon>
        <taxon>Fungi</taxon>
        <taxon>Dikarya</taxon>
        <taxon>Basidiomycota</taxon>
        <taxon>Pucciniomycotina</taxon>
        <taxon>Pucciniomycetes</taxon>
        <taxon>Pucciniales</taxon>
        <taxon>Pucciniaceae</taxon>
        <taxon>Puccinia</taxon>
    </lineage>
</organism>
<feature type="region of interest" description="Disordered" evidence="1">
    <location>
        <begin position="134"/>
        <end position="204"/>
    </location>
</feature>
<gene>
    <name evidence="2" type="ORF">PGTUg99_010410</name>
</gene>
<proteinExistence type="predicted"/>
<evidence type="ECO:0000313" key="2">
    <source>
        <dbReference type="EMBL" id="KAA1136942.1"/>
    </source>
</evidence>
<name>A0A5B0SGH2_PUCGR</name>
<protein>
    <submittedName>
        <fullName evidence="2">Uncharacterized protein</fullName>
    </submittedName>
</protein>
<accession>A0A5B0SGH2</accession>
<comment type="caution">
    <text evidence="2">The sequence shown here is derived from an EMBL/GenBank/DDBJ whole genome shotgun (WGS) entry which is preliminary data.</text>
</comment>
<evidence type="ECO:0000313" key="3">
    <source>
        <dbReference type="Proteomes" id="UP000325313"/>
    </source>
</evidence>
<feature type="region of interest" description="Disordered" evidence="1">
    <location>
        <begin position="217"/>
        <end position="270"/>
    </location>
</feature>
<sequence>MAVANRVGLKYIHRFTASLRALPLIPHSLPLPRVCLSSSLSSSSSSLPLLTKSILQHSNSKVTSQRSMFFSSKTRQVPIFYAKTPPHLFQSDAYVFCLHYQPITGPSHIAVPPGHSDIDTVCVMYASVCPIGAPSRDPAVKRNPSKKAVPKCPTPPPSSRSVRRNGMFLTGPPAPPPPSSRSERRKGMIFTNPPPPPPASSRSERRNGMILTTNELPPQLKSLLAADCPPAPPSPPPRPSRRQGMILDPNDLPRDLKELKFVGGNATEPA</sequence>
<evidence type="ECO:0000256" key="1">
    <source>
        <dbReference type="SAM" id="MobiDB-lite"/>
    </source>
</evidence>
<dbReference type="AlphaFoldDB" id="A0A5B0SGH2"/>
<dbReference type="EMBL" id="VDEP01000015">
    <property type="protein sequence ID" value="KAA1136942.1"/>
    <property type="molecule type" value="Genomic_DNA"/>
</dbReference>
<feature type="compositionally biased region" description="Pro residues" evidence="1">
    <location>
        <begin position="229"/>
        <end position="238"/>
    </location>
</feature>
<feature type="compositionally biased region" description="Basic and acidic residues" evidence="1">
    <location>
        <begin position="251"/>
        <end position="260"/>
    </location>
</feature>
<dbReference type="Proteomes" id="UP000325313">
    <property type="component" value="Unassembled WGS sequence"/>
</dbReference>
<reference evidence="2 3" key="1">
    <citation type="submission" date="2019-05" db="EMBL/GenBank/DDBJ databases">
        <title>Emergence of the Ug99 lineage of the wheat stem rust pathogen through somatic hybridization.</title>
        <authorList>
            <person name="Li F."/>
            <person name="Upadhyaya N.M."/>
            <person name="Sperschneider J."/>
            <person name="Matny O."/>
            <person name="Nguyen-Phuc H."/>
            <person name="Mago R."/>
            <person name="Raley C."/>
            <person name="Miller M.E."/>
            <person name="Silverstein K.A.T."/>
            <person name="Henningsen E."/>
            <person name="Hirsch C.D."/>
            <person name="Visser B."/>
            <person name="Pretorius Z.A."/>
            <person name="Steffenson B.J."/>
            <person name="Schwessinger B."/>
            <person name="Dodds P.N."/>
            <person name="Figueroa M."/>
        </authorList>
    </citation>
    <scope>NUCLEOTIDE SEQUENCE [LARGE SCALE GENOMIC DNA]</scope>
    <source>
        <strain evidence="2 3">Ug99</strain>
    </source>
</reference>